<dbReference type="AlphaFoldDB" id="A0AA41U7S9"/>
<dbReference type="RefSeq" id="WP_236089716.1">
    <property type="nucleotide sequence ID" value="NZ_JAKGSG010000035.1"/>
</dbReference>
<protein>
    <submittedName>
        <fullName evidence="3">Uncharacterized protein</fullName>
    </submittedName>
</protein>
<dbReference type="EMBL" id="JAKGSG010000035">
    <property type="protein sequence ID" value="MCF4121921.1"/>
    <property type="molecule type" value="Genomic_DNA"/>
</dbReference>
<proteinExistence type="predicted"/>
<evidence type="ECO:0000256" key="2">
    <source>
        <dbReference type="SAM" id="Phobius"/>
    </source>
</evidence>
<feature type="transmembrane region" description="Helical" evidence="2">
    <location>
        <begin position="89"/>
        <end position="109"/>
    </location>
</feature>
<keyword evidence="4" id="KW-1185">Reference proteome</keyword>
<evidence type="ECO:0000313" key="4">
    <source>
        <dbReference type="Proteomes" id="UP001165405"/>
    </source>
</evidence>
<name>A0AA41U7S9_9MICO</name>
<feature type="transmembrane region" description="Helical" evidence="2">
    <location>
        <begin position="39"/>
        <end position="58"/>
    </location>
</feature>
<sequence length="510" mass="53569">MSGAPADEIVTADEPGVDDGPEAGPADESAAPAAPGPGAARTAALLNLTGLGLGYLALGAWLRLAAALLVTAGLLLVVLPVTWQGTSPWWFVAYLTVLAGLAVDGWFTARRRARRGRVGGPAIAPAAAWPLLALVPAGIATYAIVQHELLERHLEQVVASAMADAAAVDDLGWGSAGETVQASYADLVDVTARYPRTRTAAGVPDHLSDLYRSAQGPTECESLETIRWFSSMTSDVGKIQPIHRRATDELPDGVLACAGAHLDGAEPAIAVPLLDELLADHAGSGAAERVVPELTAWRDENLSGLEDDPCSALDGTEKVASFFEAAMGPLAALADGVADRLPDGMYRCGLAHFDAGEFPSAENVMERFVERYPDLPELAYAERVRTAAIIARVYPESGRERPSAVPAGGPVSVFRIYNYSPWPAKYYFTGPDTGSVELAGCDACTFPDPWAAADGCTDLSADYPSATLTLPAGSYYFLQASGSLSITNRPVDWVPFELEPGASYWVCVAG</sequence>
<feature type="compositionally biased region" description="Low complexity" evidence="1">
    <location>
        <begin position="22"/>
        <end position="35"/>
    </location>
</feature>
<evidence type="ECO:0000313" key="3">
    <source>
        <dbReference type="EMBL" id="MCF4121921.1"/>
    </source>
</evidence>
<feature type="region of interest" description="Disordered" evidence="1">
    <location>
        <begin position="1"/>
        <end position="35"/>
    </location>
</feature>
<gene>
    <name evidence="3" type="ORF">L1785_13135</name>
</gene>
<comment type="caution">
    <text evidence="3">The sequence shown here is derived from an EMBL/GenBank/DDBJ whole genome shotgun (WGS) entry which is preliminary data.</text>
</comment>
<keyword evidence="2" id="KW-0472">Membrane</keyword>
<feature type="transmembrane region" description="Helical" evidence="2">
    <location>
        <begin position="65"/>
        <end position="83"/>
    </location>
</feature>
<keyword evidence="2" id="KW-1133">Transmembrane helix</keyword>
<organism evidence="3 4">
    <name type="scientific">Antribacter soli</name>
    <dbReference type="NCBI Taxonomy" id="2910976"/>
    <lineage>
        <taxon>Bacteria</taxon>
        <taxon>Bacillati</taxon>
        <taxon>Actinomycetota</taxon>
        <taxon>Actinomycetes</taxon>
        <taxon>Micrococcales</taxon>
        <taxon>Promicromonosporaceae</taxon>
        <taxon>Antribacter</taxon>
    </lineage>
</organism>
<dbReference type="Proteomes" id="UP001165405">
    <property type="component" value="Unassembled WGS sequence"/>
</dbReference>
<evidence type="ECO:0000256" key="1">
    <source>
        <dbReference type="SAM" id="MobiDB-lite"/>
    </source>
</evidence>
<reference evidence="3" key="1">
    <citation type="submission" date="2022-01" db="EMBL/GenBank/DDBJ databases">
        <title>Antribacter sp. nov., isolated from Guizhou of China.</title>
        <authorList>
            <person name="Chengliang C."/>
            <person name="Ya Z."/>
        </authorList>
    </citation>
    <scope>NUCLEOTIDE SEQUENCE</scope>
    <source>
        <strain evidence="3">KLBMP 9083</strain>
    </source>
</reference>
<feature type="transmembrane region" description="Helical" evidence="2">
    <location>
        <begin position="121"/>
        <end position="145"/>
    </location>
</feature>
<keyword evidence="2" id="KW-0812">Transmembrane</keyword>
<accession>A0AA41U7S9</accession>